<dbReference type="AlphaFoldDB" id="A0A6L2PEC4"/>
<dbReference type="EMBL" id="BLKM01007528">
    <property type="protein sequence ID" value="GFG30913.1"/>
    <property type="molecule type" value="Genomic_DNA"/>
</dbReference>
<reference evidence="3" key="1">
    <citation type="submission" date="2020-01" db="EMBL/GenBank/DDBJ databases">
        <title>Draft genome sequence of the Termite Coptotermes fromosanus.</title>
        <authorList>
            <person name="Itakura S."/>
            <person name="Yosikawa Y."/>
            <person name="Umezawa K."/>
        </authorList>
    </citation>
    <scope>NUCLEOTIDE SEQUENCE [LARGE SCALE GENOMIC DNA]</scope>
</reference>
<feature type="signal peptide" evidence="1">
    <location>
        <begin position="1"/>
        <end position="19"/>
    </location>
</feature>
<sequence>MSARKSLVVFLLLLAVSLGQRHNLIQCISQPGDILLHKESADRRFSFLDYVSATVFFHVCNKTINCVKALDKWDDGTGGFAEITQGGIGYDHVKVKITSQFGRGFAFAVEVYGQ</sequence>
<feature type="chain" id="PRO_5026686696" description="Salivary secreted peptide" evidence="1">
    <location>
        <begin position="20"/>
        <end position="114"/>
    </location>
</feature>
<name>A0A6L2PEC4_COPFO</name>
<comment type="caution">
    <text evidence="2">The sequence shown here is derived from an EMBL/GenBank/DDBJ whole genome shotgun (WGS) entry which is preliminary data.</text>
</comment>
<evidence type="ECO:0000313" key="2">
    <source>
        <dbReference type="EMBL" id="GFG30913.1"/>
    </source>
</evidence>
<dbReference type="InParanoid" id="A0A6L2PEC4"/>
<accession>A0A6L2PEC4</accession>
<dbReference type="Proteomes" id="UP000502823">
    <property type="component" value="Unassembled WGS sequence"/>
</dbReference>
<evidence type="ECO:0008006" key="4">
    <source>
        <dbReference type="Google" id="ProtNLM"/>
    </source>
</evidence>
<gene>
    <name evidence="2" type="ORF">Cfor_03229</name>
</gene>
<proteinExistence type="predicted"/>
<keyword evidence="3" id="KW-1185">Reference proteome</keyword>
<dbReference type="PANTHER" id="PTHR37685">
    <property type="entry name" value="GEO11136P1-RELATED"/>
    <property type="match status" value="1"/>
</dbReference>
<organism evidence="2 3">
    <name type="scientific">Coptotermes formosanus</name>
    <name type="common">Formosan subterranean termite</name>
    <dbReference type="NCBI Taxonomy" id="36987"/>
    <lineage>
        <taxon>Eukaryota</taxon>
        <taxon>Metazoa</taxon>
        <taxon>Ecdysozoa</taxon>
        <taxon>Arthropoda</taxon>
        <taxon>Hexapoda</taxon>
        <taxon>Insecta</taxon>
        <taxon>Pterygota</taxon>
        <taxon>Neoptera</taxon>
        <taxon>Polyneoptera</taxon>
        <taxon>Dictyoptera</taxon>
        <taxon>Blattodea</taxon>
        <taxon>Blattoidea</taxon>
        <taxon>Termitoidae</taxon>
        <taxon>Rhinotermitidae</taxon>
        <taxon>Coptotermes</taxon>
    </lineage>
</organism>
<keyword evidence="1" id="KW-0732">Signal</keyword>
<dbReference type="PANTHER" id="PTHR37685:SF1">
    <property type="entry name" value="GEO11136P1-RELATED"/>
    <property type="match status" value="1"/>
</dbReference>
<dbReference type="OrthoDB" id="8192785at2759"/>
<evidence type="ECO:0000313" key="3">
    <source>
        <dbReference type="Proteomes" id="UP000502823"/>
    </source>
</evidence>
<evidence type="ECO:0000256" key="1">
    <source>
        <dbReference type="SAM" id="SignalP"/>
    </source>
</evidence>
<dbReference type="Pfam" id="PF15868">
    <property type="entry name" value="MBF2"/>
    <property type="match status" value="1"/>
</dbReference>
<protein>
    <recommendedName>
        <fullName evidence="4">Salivary secreted peptide</fullName>
    </recommendedName>
</protein>
<dbReference type="InterPro" id="IPR031734">
    <property type="entry name" value="MBF2"/>
</dbReference>